<name>T2G7Y4_MEGG1</name>
<keyword evidence="3" id="KW-0732">Signal</keyword>
<protein>
    <submittedName>
        <fullName evidence="4">Uncharacterized protein</fullName>
    </submittedName>
</protein>
<feature type="chain" id="PRO_5004588126" evidence="3">
    <location>
        <begin position="23"/>
        <end position="215"/>
    </location>
</feature>
<dbReference type="PANTHER" id="PTHR12558:SF13">
    <property type="entry name" value="CELL DIVISION CYCLE PROTEIN 27 HOMOLOG"/>
    <property type="match status" value="1"/>
</dbReference>
<feature type="region of interest" description="Disordered" evidence="2">
    <location>
        <begin position="187"/>
        <end position="215"/>
    </location>
</feature>
<dbReference type="Gene3D" id="1.25.40.10">
    <property type="entry name" value="Tetratricopeptide repeat domain"/>
    <property type="match status" value="1"/>
</dbReference>
<dbReference type="STRING" id="1121448.DGI_0319"/>
<dbReference type="eggNOG" id="COG0457">
    <property type="taxonomic scope" value="Bacteria"/>
</dbReference>
<keyword evidence="5" id="KW-1185">Reference proteome</keyword>
<evidence type="ECO:0000313" key="4">
    <source>
        <dbReference type="EMBL" id="AGW12246.1"/>
    </source>
</evidence>
<reference evidence="5" key="2">
    <citation type="submission" date="2013-07" db="EMBL/GenBank/DDBJ databases">
        <authorList>
            <person name="Morais-Silva F.O."/>
            <person name="Rezende A.M."/>
            <person name="Pimentel C."/>
            <person name="Resende D.M."/>
            <person name="Santos C.I."/>
            <person name="Clemente C."/>
            <person name="de Oliveira L.M."/>
            <person name="da Silva S.M."/>
            <person name="Costa D.A."/>
            <person name="Varela-Raposo A."/>
            <person name="Horacio E.C.A."/>
            <person name="Matos M."/>
            <person name="Flores O."/>
            <person name="Ruiz J.C."/>
            <person name="Rodrigues-Pousada C."/>
        </authorList>
    </citation>
    <scope>NUCLEOTIDE SEQUENCE [LARGE SCALE GENOMIC DNA]</scope>
    <source>
        <strain evidence="5">ATCC 19364 / DSM 1382 / NCIMB 9332 / VKM B-1759</strain>
    </source>
</reference>
<evidence type="ECO:0000256" key="3">
    <source>
        <dbReference type="SAM" id="SignalP"/>
    </source>
</evidence>
<dbReference type="PATRIC" id="fig|1121448.10.peg.324"/>
<dbReference type="PROSITE" id="PS51257">
    <property type="entry name" value="PROKAR_LIPOPROTEIN"/>
    <property type="match status" value="1"/>
</dbReference>
<evidence type="ECO:0000256" key="2">
    <source>
        <dbReference type="SAM" id="MobiDB-lite"/>
    </source>
</evidence>
<dbReference type="PROSITE" id="PS50005">
    <property type="entry name" value="TPR"/>
    <property type="match status" value="3"/>
</dbReference>
<dbReference type="PROSITE" id="PS50293">
    <property type="entry name" value="TPR_REGION"/>
    <property type="match status" value="1"/>
</dbReference>
<dbReference type="InterPro" id="IPR019734">
    <property type="entry name" value="TPR_rpt"/>
</dbReference>
<feature type="repeat" description="TPR" evidence="1">
    <location>
        <begin position="36"/>
        <end position="69"/>
    </location>
</feature>
<dbReference type="Pfam" id="PF00515">
    <property type="entry name" value="TPR_1"/>
    <property type="match status" value="1"/>
</dbReference>
<gene>
    <name evidence="4" type="ORF">DGI_0319</name>
</gene>
<feature type="repeat" description="TPR" evidence="1">
    <location>
        <begin position="70"/>
        <end position="103"/>
    </location>
</feature>
<feature type="repeat" description="TPR" evidence="1">
    <location>
        <begin position="138"/>
        <end position="171"/>
    </location>
</feature>
<dbReference type="PANTHER" id="PTHR12558">
    <property type="entry name" value="CELL DIVISION CYCLE 16,23,27"/>
    <property type="match status" value="1"/>
</dbReference>
<dbReference type="SMART" id="SM00028">
    <property type="entry name" value="TPR"/>
    <property type="match status" value="4"/>
</dbReference>
<dbReference type="SUPFAM" id="SSF48452">
    <property type="entry name" value="TPR-like"/>
    <property type="match status" value="1"/>
</dbReference>
<dbReference type="KEGG" id="dgg:DGI_0319"/>
<evidence type="ECO:0000256" key="1">
    <source>
        <dbReference type="PROSITE-ProRule" id="PRU00339"/>
    </source>
</evidence>
<feature type="signal peptide" evidence="3">
    <location>
        <begin position="1"/>
        <end position="22"/>
    </location>
</feature>
<evidence type="ECO:0000313" key="5">
    <source>
        <dbReference type="Proteomes" id="UP000016587"/>
    </source>
</evidence>
<organism evidence="4 5">
    <name type="scientific">Megalodesulfovibrio gigas (strain ATCC 19364 / DSM 1382 / NCIMB 9332 / VKM B-1759)</name>
    <name type="common">Desulfovibrio gigas</name>
    <dbReference type="NCBI Taxonomy" id="1121448"/>
    <lineage>
        <taxon>Bacteria</taxon>
        <taxon>Pseudomonadati</taxon>
        <taxon>Thermodesulfobacteriota</taxon>
        <taxon>Desulfovibrionia</taxon>
        <taxon>Desulfovibrionales</taxon>
        <taxon>Desulfovibrionaceae</taxon>
        <taxon>Megalodesulfovibrio</taxon>
    </lineage>
</organism>
<keyword evidence="1" id="KW-0802">TPR repeat</keyword>
<dbReference type="EMBL" id="CP006585">
    <property type="protein sequence ID" value="AGW12246.1"/>
    <property type="molecule type" value="Genomic_DNA"/>
</dbReference>
<dbReference type="InterPro" id="IPR011990">
    <property type="entry name" value="TPR-like_helical_dom_sf"/>
</dbReference>
<sequence>MRTRNMLLPLMMLALLSLVACKQQTVVVQQPVGPTPMEYFNTGLSYYNNGQYVPAAEQFEFAVSLMPGMVDAHYYRGMCYMQLNQILRAEEAFKMALRYNPNHLLTREALGLLYFNSGNYLAAKAELEAARALNSVSPVVYYCLGRLYMQERNCKEAILAFDKALRLNPGYAEASAELARAKAMCGGGVKKPSQPPVREEKSFKGGAKALDPSEF</sequence>
<dbReference type="AlphaFoldDB" id="T2G7Y4"/>
<accession>T2G7Y4</accession>
<dbReference type="HOGENOM" id="CLU_1281471_0_0_7"/>
<dbReference type="Proteomes" id="UP000016587">
    <property type="component" value="Chromosome"/>
</dbReference>
<reference evidence="4 5" key="1">
    <citation type="journal article" date="2013" name="J. Bacteriol.">
        <title>Roles of HynAB and Ech, the only two hydrogenases found in the model sulfate reducer Desulfovibrio gigas.</title>
        <authorList>
            <person name="Morais-Silva F.O."/>
            <person name="Santos C.I."/>
            <person name="Rodrigues R."/>
            <person name="Pereira I.A."/>
            <person name="Rodrigues-Pousada C."/>
        </authorList>
    </citation>
    <scope>NUCLEOTIDE SEQUENCE [LARGE SCALE GENOMIC DNA]</scope>
    <source>
        <strain evidence="5">ATCC 19364 / DSM 1382 / NCIMB 9332 / VKM B-1759</strain>
    </source>
</reference>
<proteinExistence type="predicted"/>
<dbReference type="Pfam" id="PF13432">
    <property type="entry name" value="TPR_16"/>
    <property type="match status" value="1"/>
</dbReference>